<proteinExistence type="predicted"/>
<dbReference type="STRING" id="1110502.TMO_0334"/>
<reference evidence="1 2" key="1">
    <citation type="journal article" date="2012" name="J. Am. Chem. Soc.">
        <title>Bacterial biosynthesis and maturation of the didemnin anti-cancer agents.</title>
        <authorList>
            <person name="Xu Y."/>
            <person name="Kersten R.D."/>
            <person name="Nam S.J."/>
            <person name="Lu L."/>
            <person name="Al-Suwailem A.M."/>
            <person name="Zheng H."/>
            <person name="Fenical W."/>
            <person name="Dorrestein P.C."/>
            <person name="Moore B.S."/>
            <person name="Qian P.Y."/>
        </authorList>
    </citation>
    <scope>NUCLEOTIDE SEQUENCE [LARGE SCALE GENOMIC DNA]</scope>
    <source>
        <strain evidence="1 2">KA081020-065</strain>
    </source>
</reference>
<dbReference type="InterPro" id="IPR035093">
    <property type="entry name" value="RelE/ParE_toxin_dom_sf"/>
</dbReference>
<dbReference type="HOGENOM" id="CLU_107454_1_0_5"/>
<evidence type="ECO:0008006" key="3">
    <source>
        <dbReference type="Google" id="ProtNLM"/>
    </source>
</evidence>
<name>I3THD5_TISMK</name>
<dbReference type="InterPro" id="IPR009241">
    <property type="entry name" value="HigB-like"/>
</dbReference>
<keyword evidence="2" id="KW-1185">Reference proteome</keyword>
<accession>I3THD5</accession>
<dbReference type="eggNOG" id="COG4683">
    <property type="taxonomic scope" value="Bacteria"/>
</dbReference>
<dbReference type="Proteomes" id="UP000005258">
    <property type="component" value="Chromosome"/>
</dbReference>
<dbReference type="PATRIC" id="fig|1110502.3.peg.345"/>
<dbReference type="RefSeq" id="WP_014743853.1">
    <property type="nucleotide sequence ID" value="NC_017956.1"/>
</dbReference>
<evidence type="ECO:0000313" key="2">
    <source>
        <dbReference type="Proteomes" id="UP000005258"/>
    </source>
</evidence>
<dbReference type="EMBL" id="CP003236">
    <property type="protein sequence ID" value="AFK52173.1"/>
    <property type="molecule type" value="Genomic_DNA"/>
</dbReference>
<gene>
    <name evidence="1" type="ordered locus">TMO_0334</name>
</gene>
<organism evidence="1 2">
    <name type="scientific">Tistrella mobilis (strain KA081020-065)</name>
    <dbReference type="NCBI Taxonomy" id="1110502"/>
    <lineage>
        <taxon>Bacteria</taxon>
        <taxon>Pseudomonadati</taxon>
        <taxon>Pseudomonadota</taxon>
        <taxon>Alphaproteobacteria</taxon>
        <taxon>Geminicoccales</taxon>
        <taxon>Geminicoccaceae</taxon>
        <taxon>Tistrella</taxon>
    </lineage>
</organism>
<protein>
    <recommendedName>
        <fullName evidence="3">Addiction module toxin RelE</fullName>
    </recommendedName>
</protein>
<evidence type="ECO:0000313" key="1">
    <source>
        <dbReference type="EMBL" id="AFK52173.1"/>
    </source>
</evidence>
<dbReference type="SUPFAM" id="SSF143011">
    <property type="entry name" value="RelE-like"/>
    <property type="match status" value="1"/>
</dbReference>
<sequence length="119" mass="13630">MPWQVIFDDDFVEEYEMLPHDLRLAILSGARLLSEYGPGLGRPYVDTLRGSAFPNMKELRLRSTDGAWRIAFAFDPRRQAVLLIAGNKAGKSQKRFYTRLITIADARFTDHLARTSLQE</sequence>
<dbReference type="Pfam" id="PF05973">
    <property type="entry name" value="Gp49"/>
    <property type="match status" value="1"/>
</dbReference>
<dbReference type="KEGG" id="tmo:TMO_0334"/>
<dbReference type="AlphaFoldDB" id="I3THD5"/>